<evidence type="ECO:0000256" key="2">
    <source>
        <dbReference type="PROSITE-ProRule" id="PRU00104"/>
    </source>
</evidence>
<accession>A0AAD9JUJ7</accession>
<dbReference type="InterPro" id="IPR013783">
    <property type="entry name" value="Ig-like_fold"/>
</dbReference>
<organism evidence="5 6">
    <name type="scientific">Ridgeia piscesae</name>
    <name type="common">Tubeworm</name>
    <dbReference type="NCBI Taxonomy" id="27915"/>
    <lineage>
        <taxon>Eukaryota</taxon>
        <taxon>Metazoa</taxon>
        <taxon>Spiralia</taxon>
        <taxon>Lophotrochozoa</taxon>
        <taxon>Annelida</taxon>
        <taxon>Polychaeta</taxon>
        <taxon>Sedentaria</taxon>
        <taxon>Canalipalpata</taxon>
        <taxon>Sabellida</taxon>
        <taxon>Siboglinidae</taxon>
        <taxon>Ridgeia</taxon>
    </lineage>
</organism>
<dbReference type="GO" id="GO:0004842">
    <property type="term" value="F:ubiquitin-protein transferase activity"/>
    <property type="evidence" value="ECO:0007669"/>
    <property type="project" value="InterPro"/>
</dbReference>
<dbReference type="Gene3D" id="3.30.2410.10">
    <property type="entry name" value="Hect, E3 ligase catalytic domain"/>
    <property type="match status" value="1"/>
</dbReference>
<name>A0AAD9JUJ7_RIDPI</name>
<dbReference type="Proteomes" id="UP001209878">
    <property type="component" value="Unassembled WGS sequence"/>
</dbReference>
<gene>
    <name evidence="5" type="ORF">NP493_1739g00024</name>
</gene>
<dbReference type="AlphaFoldDB" id="A0AAD9JUJ7"/>
<reference evidence="5" key="1">
    <citation type="journal article" date="2023" name="Mol. Biol. Evol.">
        <title>Third-Generation Sequencing Reveals the Adaptive Role of the Epigenome in Three Deep-Sea Polychaetes.</title>
        <authorList>
            <person name="Perez M."/>
            <person name="Aroh O."/>
            <person name="Sun Y."/>
            <person name="Lan Y."/>
            <person name="Juniper S.K."/>
            <person name="Young C.R."/>
            <person name="Angers B."/>
            <person name="Qian P.Y."/>
        </authorList>
    </citation>
    <scope>NUCLEOTIDE SEQUENCE</scope>
    <source>
        <strain evidence="5">R07B-5</strain>
    </source>
</reference>
<evidence type="ECO:0000256" key="1">
    <source>
        <dbReference type="ARBA" id="ARBA00022786"/>
    </source>
</evidence>
<dbReference type="Pfam" id="PF00632">
    <property type="entry name" value="HECT"/>
    <property type="match status" value="1"/>
</dbReference>
<feature type="compositionally biased region" description="Polar residues" evidence="3">
    <location>
        <begin position="103"/>
        <end position="123"/>
    </location>
</feature>
<proteinExistence type="predicted"/>
<dbReference type="Gene3D" id="3.90.1750.10">
    <property type="entry name" value="Hect, E3 ligase catalytic domains"/>
    <property type="match status" value="1"/>
</dbReference>
<dbReference type="SUPFAM" id="SSF56204">
    <property type="entry name" value="Hect, E3 ligase catalytic domain"/>
    <property type="match status" value="1"/>
</dbReference>
<evidence type="ECO:0000256" key="3">
    <source>
        <dbReference type="SAM" id="MobiDB-lite"/>
    </source>
</evidence>
<protein>
    <recommendedName>
        <fullName evidence="4">HECT domain-containing protein</fullName>
    </recommendedName>
</protein>
<dbReference type="InterPro" id="IPR000569">
    <property type="entry name" value="HECT_dom"/>
</dbReference>
<keyword evidence="1 2" id="KW-0833">Ubl conjugation pathway</keyword>
<comment type="caution">
    <text evidence="5">The sequence shown here is derived from an EMBL/GenBank/DDBJ whole genome shotgun (WGS) entry which is preliminary data.</text>
</comment>
<dbReference type="SMART" id="SM00119">
    <property type="entry name" value="HECTc"/>
    <property type="match status" value="1"/>
</dbReference>
<keyword evidence="6" id="KW-1185">Reference proteome</keyword>
<dbReference type="InterPro" id="IPR035983">
    <property type="entry name" value="Hect_E3_ubiquitin_ligase"/>
</dbReference>
<dbReference type="EMBL" id="JAODUO010001736">
    <property type="protein sequence ID" value="KAK2159186.1"/>
    <property type="molecule type" value="Genomic_DNA"/>
</dbReference>
<sequence>MPWGRKKSFKVLNMPQTGVVDEVCSFQTPSGNRIAPRIVHKDDGTYLVEYTPCEVVERDGVYLVTFVPPTSDAIYADISFNSQKLPQGTLTLYRRDKDDDNSCDTNSEPSVSVQTGNATTSGSYPRHIGSGNDTDEPVYSNWIACHRRDGRPSLASDDVYMDPSYLSQRSSDNRPGVVPGLQNLQRCTNGGRQNVYIVRKTLVADVFALYKDDNLPNKKISVEFVGEPGVDAKGLTRDLFTCFWREVSTELFRGEDCLVPDLPLNRTRKESWKFECLGRILSHSVALTGAVPSVLARSTLIRLATDTDVDDDCLLDDFLLFVTPREKALLMKAMSDFSSLTDDESDRLQDFYIAHGFQGIPRGPEIKEQILTIANHDLVEKPAVLISKMRQGIPASHKAAFWQRLSADDITRILQAQRPTPEKVTRVIVTDTEHMTDDKEKTLYFLKEFVAGLDFDTLTNFLVFVTGSVHQPDKVRVTFTKLTGLERRPISHTCFNLLEVPTSYSSIKEFRREFLAVLSSPEAYQYTAI</sequence>
<evidence type="ECO:0000313" key="5">
    <source>
        <dbReference type="EMBL" id="KAK2159186.1"/>
    </source>
</evidence>
<feature type="region of interest" description="Disordered" evidence="3">
    <location>
        <begin position="96"/>
        <end position="132"/>
    </location>
</feature>
<feature type="active site" description="Glycyl thioester intermediate" evidence="2">
    <location>
        <position position="494"/>
    </location>
</feature>
<dbReference type="Gene3D" id="2.60.40.10">
    <property type="entry name" value="Immunoglobulins"/>
    <property type="match status" value="1"/>
</dbReference>
<dbReference type="PROSITE" id="PS50237">
    <property type="entry name" value="HECT"/>
    <property type="match status" value="1"/>
</dbReference>
<evidence type="ECO:0000259" key="4">
    <source>
        <dbReference type="PROSITE" id="PS50237"/>
    </source>
</evidence>
<feature type="domain" description="HECT" evidence="4">
    <location>
        <begin position="211"/>
        <end position="527"/>
    </location>
</feature>
<evidence type="ECO:0000313" key="6">
    <source>
        <dbReference type="Proteomes" id="UP001209878"/>
    </source>
</evidence>